<keyword evidence="3" id="KW-1185">Reference proteome</keyword>
<dbReference type="InterPro" id="IPR044992">
    <property type="entry name" value="ChyE-like"/>
</dbReference>
<keyword evidence="2" id="KW-0808">Transferase</keyword>
<dbReference type="PANTHER" id="PTHR42695">
    <property type="entry name" value="GLUTAMINE AMIDOTRANSFERASE YLR126C-RELATED"/>
    <property type="match status" value="1"/>
</dbReference>
<dbReference type="EMBL" id="JFZV01000003">
    <property type="protein sequence ID" value="KDN15221.1"/>
    <property type="molecule type" value="Genomic_DNA"/>
</dbReference>
<dbReference type="Gene3D" id="3.40.50.880">
    <property type="match status" value="1"/>
</dbReference>
<reference evidence="2 3" key="1">
    <citation type="submission" date="2014-03" db="EMBL/GenBank/DDBJ databases">
        <title>The genomes of two eusocial bee gut symbionts.</title>
        <authorList>
            <person name="Kwong W.K."/>
            <person name="Engel P."/>
            <person name="Koch H."/>
            <person name="Moran N.A."/>
        </authorList>
    </citation>
    <scope>NUCLEOTIDE SEQUENCE [LARGE SCALE GENOMIC DNA]</scope>
    <source>
        <strain evidence="3">wkB29</strain>
    </source>
</reference>
<name>A0A066TJE2_9NEIS</name>
<dbReference type="InterPro" id="IPR029062">
    <property type="entry name" value="Class_I_gatase-like"/>
</dbReference>
<dbReference type="GO" id="GO:0016740">
    <property type="term" value="F:transferase activity"/>
    <property type="evidence" value="ECO:0007669"/>
    <property type="project" value="UniProtKB-KW"/>
</dbReference>
<dbReference type="FunFam" id="3.40.50.880:FF:000033">
    <property type="entry name" value="Glutamine amidotransferase class-I"/>
    <property type="match status" value="1"/>
</dbReference>
<evidence type="ECO:0000313" key="3">
    <source>
        <dbReference type="Proteomes" id="UP000027170"/>
    </source>
</evidence>
<keyword evidence="2" id="KW-0315">Glutamine amidotransferase</keyword>
<dbReference type="SUPFAM" id="SSF52317">
    <property type="entry name" value="Class I glutamine amidotransferase-like"/>
    <property type="match status" value="1"/>
</dbReference>
<comment type="caution">
    <text evidence="2">The sequence shown here is derived from an EMBL/GenBank/DDBJ whole genome shotgun (WGS) entry which is preliminary data.</text>
</comment>
<dbReference type="Pfam" id="PF00117">
    <property type="entry name" value="GATase"/>
    <property type="match status" value="1"/>
</dbReference>
<accession>A0A066TJE2</accession>
<protein>
    <submittedName>
        <fullName evidence="2">Glutamine amidotransferase, class I</fullName>
    </submittedName>
</protein>
<dbReference type="InterPro" id="IPR017926">
    <property type="entry name" value="GATASE"/>
</dbReference>
<dbReference type="Proteomes" id="UP000027170">
    <property type="component" value="Unassembled WGS sequence"/>
</dbReference>
<dbReference type="eggNOG" id="COG0518">
    <property type="taxonomic scope" value="Bacteria"/>
</dbReference>
<feature type="domain" description="Glutamine amidotransferase" evidence="1">
    <location>
        <begin position="42"/>
        <end position="183"/>
    </location>
</feature>
<dbReference type="GO" id="GO:0005829">
    <property type="term" value="C:cytosol"/>
    <property type="evidence" value="ECO:0007669"/>
    <property type="project" value="TreeGrafter"/>
</dbReference>
<organism evidence="2 3">
    <name type="scientific">Snodgrassella communis</name>
    <dbReference type="NCBI Taxonomy" id="2946699"/>
    <lineage>
        <taxon>Bacteria</taxon>
        <taxon>Pseudomonadati</taxon>
        <taxon>Pseudomonadota</taxon>
        <taxon>Betaproteobacteria</taxon>
        <taxon>Neisseriales</taxon>
        <taxon>Neisseriaceae</taxon>
        <taxon>Snodgrassella</taxon>
    </lineage>
</organism>
<dbReference type="AlphaFoldDB" id="A0A066TJE2"/>
<dbReference type="OrthoDB" id="9813383at2"/>
<dbReference type="NCBIfam" id="NF006098">
    <property type="entry name" value="PRK08250.1"/>
    <property type="match status" value="1"/>
</dbReference>
<evidence type="ECO:0000259" key="1">
    <source>
        <dbReference type="Pfam" id="PF00117"/>
    </source>
</evidence>
<gene>
    <name evidence="2" type="ORF">SALWKB29_0847</name>
</gene>
<evidence type="ECO:0000313" key="2">
    <source>
        <dbReference type="EMBL" id="KDN15221.1"/>
    </source>
</evidence>
<dbReference type="PANTHER" id="PTHR42695:SF5">
    <property type="entry name" value="GLUTAMINE AMIDOTRANSFERASE YLR126C-RELATED"/>
    <property type="match status" value="1"/>
</dbReference>
<dbReference type="PROSITE" id="PS51273">
    <property type="entry name" value="GATASE_TYPE_1"/>
    <property type="match status" value="1"/>
</dbReference>
<dbReference type="CDD" id="cd01741">
    <property type="entry name" value="GATase1_1"/>
    <property type="match status" value="1"/>
</dbReference>
<dbReference type="RefSeq" id="WP_037405639.1">
    <property type="nucleotide sequence ID" value="NZ_JFZV01000003.1"/>
</dbReference>
<sequence>MRVHFIIHEDFEGPAACEEWAKNRNYQISYSRLYLGEILPDSAANLDMLIIMGGPQSPLTSIKECSYFDSNAEQKLIINAVEQCKAVLGICLGAQLIGQALGGMVETSPNKEIGYFPIHLTPAGVADKLIMHFGKVLTVGHWHGDMPGLTPQAEVLAYSTGCPRQIIRYAPLVYAFQCHLELNTAAINALIAHSSADLSNAGKLPFIQSEQEIQSFDYSAMNQELFIFLDNFVQRYQTLQGW</sequence>
<proteinExistence type="predicted"/>